<dbReference type="InterPro" id="IPR036900">
    <property type="entry name" value="A-D-PHexomutase_C_sf"/>
</dbReference>
<reference evidence="15" key="2">
    <citation type="submission" date="2023-08" db="EMBL/GenBank/DDBJ databases">
        <authorList>
            <person name="Luo J."/>
        </authorList>
    </citation>
    <scope>NUCLEOTIDE SEQUENCE</scope>
    <source>
        <strain evidence="15">DSM 25064</strain>
    </source>
</reference>
<comment type="caution">
    <text evidence="15">The sequence shown here is derived from an EMBL/GenBank/DDBJ whole genome shotgun (WGS) entry which is preliminary data.</text>
</comment>
<dbReference type="InterPro" id="IPR016066">
    <property type="entry name" value="A-D-PHexomutase_CS"/>
</dbReference>
<dbReference type="Pfam" id="PF02878">
    <property type="entry name" value="PGM_PMM_I"/>
    <property type="match status" value="1"/>
</dbReference>
<proteinExistence type="inferred from homology"/>
<dbReference type="InterPro" id="IPR005841">
    <property type="entry name" value="Alpha-D-phosphohexomutase_SF"/>
</dbReference>
<keyword evidence="7 10" id="KW-0479">Metal-binding</keyword>
<evidence type="ECO:0000256" key="10">
    <source>
        <dbReference type="RuleBase" id="RU004326"/>
    </source>
</evidence>
<comment type="catalytic activity">
    <reaction evidence="1">
        <text>alpha-D-mannose 1-phosphate = D-mannose 6-phosphate</text>
        <dbReference type="Rhea" id="RHEA:11140"/>
        <dbReference type="ChEBI" id="CHEBI:58409"/>
        <dbReference type="ChEBI" id="CHEBI:58735"/>
        <dbReference type="EC" id="5.4.2.8"/>
    </reaction>
</comment>
<dbReference type="PANTHER" id="PTHR43771">
    <property type="entry name" value="PHOSPHOMANNOMUTASE"/>
    <property type="match status" value="1"/>
</dbReference>
<dbReference type="Gene3D" id="3.30.310.50">
    <property type="entry name" value="Alpha-D-phosphohexomutase, C-terminal domain"/>
    <property type="match status" value="1"/>
</dbReference>
<dbReference type="CDD" id="cd03089">
    <property type="entry name" value="PMM_PGM"/>
    <property type="match status" value="1"/>
</dbReference>
<comment type="pathway">
    <text evidence="3">Nucleotide-sugar biosynthesis; GDP-alpha-D-mannose biosynthesis; alpha-D-mannose 1-phosphate from D-fructose 6-phosphate: step 2/2.</text>
</comment>
<evidence type="ECO:0000256" key="1">
    <source>
        <dbReference type="ARBA" id="ARBA00000586"/>
    </source>
</evidence>
<evidence type="ECO:0000256" key="7">
    <source>
        <dbReference type="ARBA" id="ARBA00022723"/>
    </source>
</evidence>
<dbReference type="GO" id="GO:0004615">
    <property type="term" value="F:phosphomannomutase activity"/>
    <property type="evidence" value="ECO:0007669"/>
    <property type="project" value="UniProtKB-EC"/>
</dbReference>
<accession>A0AAW8B195</accession>
<dbReference type="Gene3D" id="3.40.120.10">
    <property type="entry name" value="Alpha-D-Glucose-1,6-Bisphosphate, subunit A, domain 3"/>
    <property type="match status" value="3"/>
</dbReference>
<keyword evidence="16" id="KW-1185">Reference proteome</keyword>
<keyword evidence="9 15" id="KW-0413">Isomerase</keyword>
<evidence type="ECO:0000256" key="9">
    <source>
        <dbReference type="ARBA" id="ARBA00023235"/>
    </source>
</evidence>
<sequence>MKISCFKAYDIRGKLEDELSTETVYRIGRAYARWLQPETVVVGGDIRTSSPALKSALANGLRDEGVDVLDIGLCGTEEIYFATAHLNVSGGIMVTASHNPIDYNGMKLVREGARPISADTGLKDIQALAEDGEFPPTPLDKKGSYRRISCSDDYIEHLLGYVNTQQLRPLKIVVNAGNGAAGPVLDALENHLPFELIKVNHEPDGTFPNGIPNPLLDECRHHTGDMVKSSGADLGLAWDGDFDRCFLFDETGAFIEGYYIVGLLAEAFLRKHPGEKIIHDPRLIWNTQSICREFSGDAIETKCGHAFIKQTMREKNAVYGGEMSAHHYFRDFFYCDSGMIPWLLVAELLSTSGQPLSQMVAHRMSEYPCSGEINRSVDDAARLMASLKARFSDQAVQVDELDGLSMAFADWRFNLRSSNTEPVVRLNVEATDSQLMQQKTRELLDLIGSE</sequence>
<evidence type="ECO:0000259" key="11">
    <source>
        <dbReference type="Pfam" id="PF00408"/>
    </source>
</evidence>
<dbReference type="InterPro" id="IPR016055">
    <property type="entry name" value="A-D-PHexomutase_a/b/a-I/II/III"/>
</dbReference>
<name>A0AAW8B195_9GAMM</name>
<evidence type="ECO:0000256" key="8">
    <source>
        <dbReference type="ARBA" id="ARBA00022842"/>
    </source>
</evidence>
<organism evidence="15 16">
    <name type="scientific">Porticoccus litoralis</name>
    <dbReference type="NCBI Taxonomy" id="434086"/>
    <lineage>
        <taxon>Bacteria</taxon>
        <taxon>Pseudomonadati</taxon>
        <taxon>Pseudomonadota</taxon>
        <taxon>Gammaproteobacteria</taxon>
        <taxon>Cellvibrionales</taxon>
        <taxon>Porticoccaceae</taxon>
        <taxon>Porticoccus</taxon>
    </lineage>
</organism>
<evidence type="ECO:0000313" key="15">
    <source>
        <dbReference type="EMBL" id="MDP1519698.1"/>
    </source>
</evidence>
<dbReference type="PROSITE" id="PS00710">
    <property type="entry name" value="PGM_PMM"/>
    <property type="match status" value="1"/>
</dbReference>
<feature type="domain" description="Alpha-D-phosphohexomutase alpha/beta/alpha" evidence="14">
    <location>
        <begin position="257"/>
        <end position="367"/>
    </location>
</feature>
<evidence type="ECO:0000256" key="2">
    <source>
        <dbReference type="ARBA" id="ARBA00001946"/>
    </source>
</evidence>
<evidence type="ECO:0000259" key="13">
    <source>
        <dbReference type="Pfam" id="PF02879"/>
    </source>
</evidence>
<dbReference type="EMBL" id="JAUUUU010000001">
    <property type="protein sequence ID" value="MDP1519698.1"/>
    <property type="molecule type" value="Genomic_DNA"/>
</dbReference>
<dbReference type="InterPro" id="IPR005845">
    <property type="entry name" value="A-D-PHexomutase_a/b/a-II"/>
</dbReference>
<keyword evidence="8 10" id="KW-0460">Magnesium</keyword>
<evidence type="ECO:0000313" key="16">
    <source>
        <dbReference type="Proteomes" id="UP001178354"/>
    </source>
</evidence>
<dbReference type="RefSeq" id="WP_305169208.1">
    <property type="nucleotide sequence ID" value="NZ_JAUUUU010000001.1"/>
</dbReference>
<gene>
    <name evidence="15" type="ORF">Q8A57_01795</name>
</gene>
<protein>
    <recommendedName>
        <fullName evidence="5">phosphomannomutase</fullName>
        <ecNumber evidence="5">5.4.2.8</ecNumber>
    </recommendedName>
</protein>
<comment type="cofactor">
    <cofactor evidence="2">
        <name>Mg(2+)</name>
        <dbReference type="ChEBI" id="CHEBI:18420"/>
    </cofactor>
</comment>
<dbReference type="PANTHER" id="PTHR43771:SF1">
    <property type="entry name" value="PHOSPHOMANNOMUTASE"/>
    <property type="match status" value="1"/>
</dbReference>
<dbReference type="PRINTS" id="PR00509">
    <property type="entry name" value="PGMPMM"/>
</dbReference>
<dbReference type="GO" id="GO:0000287">
    <property type="term" value="F:magnesium ion binding"/>
    <property type="evidence" value="ECO:0007669"/>
    <property type="project" value="InterPro"/>
</dbReference>
<evidence type="ECO:0000256" key="4">
    <source>
        <dbReference type="ARBA" id="ARBA00010231"/>
    </source>
</evidence>
<dbReference type="InterPro" id="IPR005846">
    <property type="entry name" value="A-D-PHexomutase_a/b/a-III"/>
</dbReference>
<dbReference type="Proteomes" id="UP001178354">
    <property type="component" value="Unassembled WGS sequence"/>
</dbReference>
<dbReference type="AlphaFoldDB" id="A0AAW8B195"/>
<dbReference type="SUPFAM" id="SSF55957">
    <property type="entry name" value="Phosphoglucomutase, C-terminal domain"/>
    <property type="match status" value="1"/>
</dbReference>
<feature type="domain" description="Alpha-D-phosphohexomutase C-terminal" evidence="11">
    <location>
        <begin position="372"/>
        <end position="438"/>
    </location>
</feature>
<dbReference type="Pfam" id="PF00408">
    <property type="entry name" value="PGM_PMM_IV"/>
    <property type="match status" value="1"/>
</dbReference>
<dbReference type="Pfam" id="PF02880">
    <property type="entry name" value="PGM_PMM_III"/>
    <property type="match status" value="1"/>
</dbReference>
<evidence type="ECO:0000256" key="6">
    <source>
        <dbReference type="ARBA" id="ARBA00022553"/>
    </source>
</evidence>
<keyword evidence="6" id="KW-0597">Phosphoprotein</keyword>
<evidence type="ECO:0000259" key="12">
    <source>
        <dbReference type="Pfam" id="PF02878"/>
    </source>
</evidence>
<feature type="domain" description="Alpha-D-phosphohexomutase alpha/beta/alpha" evidence="13">
    <location>
        <begin position="152"/>
        <end position="252"/>
    </location>
</feature>
<evidence type="ECO:0000256" key="5">
    <source>
        <dbReference type="ARBA" id="ARBA00012730"/>
    </source>
</evidence>
<dbReference type="Pfam" id="PF02879">
    <property type="entry name" value="PGM_PMM_II"/>
    <property type="match status" value="1"/>
</dbReference>
<dbReference type="InterPro" id="IPR005843">
    <property type="entry name" value="A-D-PHexomutase_C"/>
</dbReference>
<evidence type="ECO:0000256" key="3">
    <source>
        <dbReference type="ARBA" id="ARBA00004699"/>
    </source>
</evidence>
<dbReference type="SUPFAM" id="SSF53738">
    <property type="entry name" value="Phosphoglucomutase, first 3 domains"/>
    <property type="match status" value="3"/>
</dbReference>
<dbReference type="GO" id="GO:0005975">
    <property type="term" value="P:carbohydrate metabolic process"/>
    <property type="evidence" value="ECO:0007669"/>
    <property type="project" value="InterPro"/>
</dbReference>
<dbReference type="EC" id="5.4.2.8" evidence="5"/>
<reference evidence="15" key="1">
    <citation type="journal article" date="2010" name="Int. J. Syst. Evol. Microbiol.">
        <title>Porticoccus litoralis gen. nov., sp. nov., a gammaproteobacterium isolated from the Yellow Sea.</title>
        <authorList>
            <person name="Oh H.M."/>
            <person name="Kim H."/>
            <person name="Kim K.M."/>
            <person name="Min G.S."/>
            <person name="Cho J.C."/>
        </authorList>
    </citation>
    <scope>NUCLEOTIDE SEQUENCE</scope>
    <source>
        <strain evidence="15">DSM 25064</strain>
    </source>
</reference>
<evidence type="ECO:0000259" key="14">
    <source>
        <dbReference type="Pfam" id="PF02880"/>
    </source>
</evidence>
<feature type="domain" description="Alpha-D-phosphohexomutase alpha/beta/alpha" evidence="12">
    <location>
        <begin position="6"/>
        <end position="133"/>
    </location>
</feature>
<dbReference type="InterPro" id="IPR005844">
    <property type="entry name" value="A-D-PHexomutase_a/b/a-I"/>
</dbReference>
<comment type="similarity">
    <text evidence="4 10">Belongs to the phosphohexose mutase family.</text>
</comment>